<evidence type="ECO:0000313" key="2">
    <source>
        <dbReference type="Proteomes" id="UP000326881"/>
    </source>
</evidence>
<dbReference type="AlphaFoldDB" id="A0A5Q0CEA2"/>
<geneLocation type="plasmid" evidence="1 2">
    <name>unnamed</name>
</geneLocation>
<protein>
    <submittedName>
        <fullName evidence="1">Uncharacterized protein</fullName>
    </submittedName>
</protein>
<dbReference type="KEGG" id="rgr:FZ934_25665"/>
<keyword evidence="2" id="KW-1185">Reference proteome</keyword>
<name>A0A5Q0CEA2_9HYPH</name>
<proteinExistence type="predicted"/>
<dbReference type="Proteomes" id="UP000326881">
    <property type="component" value="Plasmid unnamed"/>
</dbReference>
<organism evidence="1 2">
    <name type="scientific">Rhizobium grahamii</name>
    <dbReference type="NCBI Taxonomy" id="1120045"/>
    <lineage>
        <taxon>Bacteria</taxon>
        <taxon>Pseudomonadati</taxon>
        <taxon>Pseudomonadota</taxon>
        <taxon>Alphaproteobacteria</taxon>
        <taxon>Hyphomicrobiales</taxon>
        <taxon>Rhizobiaceae</taxon>
        <taxon>Rhizobium/Agrobacterium group</taxon>
        <taxon>Rhizobium</taxon>
    </lineage>
</organism>
<evidence type="ECO:0000313" key="1">
    <source>
        <dbReference type="EMBL" id="QFY63625.1"/>
    </source>
</evidence>
<dbReference type="EMBL" id="CP043499">
    <property type="protein sequence ID" value="QFY63625.1"/>
    <property type="molecule type" value="Genomic_DNA"/>
</dbReference>
<keyword evidence="1" id="KW-0614">Plasmid</keyword>
<reference evidence="1 2" key="1">
    <citation type="submission" date="2019-08" db="EMBL/GenBank/DDBJ databases">
        <title>Prosopis cineraria nodule microbiome.</title>
        <authorList>
            <person name="Ali R."/>
            <person name="Chaluvadi S.R."/>
            <person name="Wang X."/>
        </authorList>
    </citation>
    <scope>NUCLEOTIDE SEQUENCE [LARGE SCALE GENOMIC DNA]</scope>
    <source>
        <strain evidence="1 2">BG7</strain>
        <plasmid evidence="1 2">unnamed</plasmid>
    </source>
</reference>
<gene>
    <name evidence="1" type="ORF">FZ934_25665</name>
</gene>
<accession>A0A5Q0CEA2</accession>
<sequence length="88" mass="10150">MNAFFTTVFSTVELGIVDEVLTEWRNERLLDLHDPDVELAAAILIHLFREGHRTTPSLRDAASRHKWLSEHTFRDIPAYVSMADIRTS</sequence>